<dbReference type="PANTHER" id="PTHR12526:SF630">
    <property type="entry name" value="GLYCOSYLTRANSFERASE"/>
    <property type="match status" value="1"/>
</dbReference>
<evidence type="ECO:0000259" key="1">
    <source>
        <dbReference type="Pfam" id="PF00534"/>
    </source>
</evidence>
<dbReference type="InterPro" id="IPR001296">
    <property type="entry name" value="Glyco_trans_1"/>
</dbReference>
<dbReference type="Gene3D" id="3.40.50.2000">
    <property type="entry name" value="Glycogen Phosphorylase B"/>
    <property type="match status" value="1"/>
</dbReference>
<dbReference type="Proteomes" id="UP000003089">
    <property type="component" value="Unassembled WGS sequence"/>
</dbReference>
<gene>
    <name evidence="2" type="ORF">HMPREF1068_03476</name>
</gene>
<dbReference type="RefSeq" id="WP_007486726.1">
    <property type="nucleotide sequence ID" value="NZ_JH724315.1"/>
</dbReference>
<dbReference type="STRING" id="997884.HMPREF1068_03476"/>
<dbReference type="HOGENOM" id="CLU_061523_1_0_10"/>
<dbReference type="GO" id="GO:0016757">
    <property type="term" value="F:glycosyltransferase activity"/>
    <property type="evidence" value="ECO:0007669"/>
    <property type="project" value="InterPro"/>
</dbReference>
<evidence type="ECO:0000313" key="2">
    <source>
        <dbReference type="EMBL" id="EIY46708.1"/>
    </source>
</evidence>
<keyword evidence="3" id="KW-1185">Reference proteome</keyword>
<accession>I9RVE0</accession>
<dbReference type="PATRIC" id="fig|997884.3.peg.3562"/>
<dbReference type="eggNOG" id="COG0438">
    <property type="taxonomic scope" value="Bacteria"/>
</dbReference>
<proteinExistence type="predicted"/>
<dbReference type="EMBL" id="AGXS01000023">
    <property type="protein sequence ID" value="EIY46708.1"/>
    <property type="molecule type" value="Genomic_DNA"/>
</dbReference>
<dbReference type="AlphaFoldDB" id="I9RVE0"/>
<protein>
    <recommendedName>
        <fullName evidence="1">Glycosyl transferase family 1 domain-containing protein</fullName>
    </recommendedName>
</protein>
<dbReference type="SUPFAM" id="SSF53756">
    <property type="entry name" value="UDP-Glycosyltransferase/glycogen phosphorylase"/>
    <property type="match status" value="1"/>
</dbReference>
<comment type="caution">
    <text evidence="2">The sequence shown here is derived from an EMBL/GenBank/DDBJ whole genome shotgun (WGS) entry which is preliminary data.</text>
</comment>
<name>I9RVE0_9BACE</name>
<organism evidence="2 3">
    <name type="scientific">Bacteroides nordii CL02T12C05</name>
    <dbReference type="NCBI Taxonomy" id="997884"/>
    <lineage>
        <taxon>Bacteria</taxon>
        <taxon>Pseudomonadati</taxon>
        <taxon>Bacteroidota</taxon>
        <taxon>Bacteroidia</taxon>
        <taxon>Bacteroidales</taxon>
        <taxon>Bacteroidaceae</taxon>
        <taxon>Bacteroides</taxon>
    </lineage>
</organism>
<dbReference type="Pfam" id="PF00534">
    <property type="entry name" value="Glycos_transf_1"/>
    <property type="match status" value="1"/>
</dbReference>
<evidence type="ECO:0000313" key="3">
    <source>
        <dbReference type="Proteomes" id="UP000003089"/>
    </source>
</evidence>
<dbReference type="PANTHER" id="PTHR12526">
    <property type="entry name" value="GLYCOSYLTRANSFERASE"/>
    <property type="match status" value="1"/>
</dbReference>
<reference evidence="2 3" key="1">
    <citation type="submission" date="2012-02" db="EMBL/GenBank/DDBJ databases">
        <title>The Genome Sequence of Bacteroides nordii CL02T12C05.</title>
        <authorList>
            <consortium name="The Broad Institute Genome Sequencing Platform"/>
            <person name="Earl A."/>
            <person name="Ward D."/>
            <person name="Feldgarden M."/>
            <person name="Gevers D."/>
            <person name="Zitomersky N.L."/>
            <person name="Coyne M.J."/>
            <person name="Comstock L.E."/>
            <person name="Young S.K."/>
            <person name="Zeng Q."/>
            <person name="Gargeya S."/>
            <person name="Fitzgerald M."/>
            <person name="Haas B."/>
            <person name="Abouelleil A."/>
            <person name="Alvarado L."/>
            <person name="Arachchi H.M."/>
            <person name="Berlin A."/>
            <person name="Chapman S.B."/>
            <person name="Gearin G."/>
            <person name="Goldberg J."/>
            <person name="Griggs A."/>
            <person name="Gujja S."/>
            <person name="Hansen M."/>
            <person name="Heiman D."/>
            <person name="Howarth C."/>
            <person name="Larimer J."/>
            <person name="Lui A."/>
            <person name="MacDonald P.J.P."/>
            <person name="McCowen C."/>
            <person name="Montmayeur A."/>
            <person name="Murphy C."/>
            <person name="Neiman D."/>
            <person name="Pearson M."/>
            <person name="Priest M."/>
            <person name="Roberts A."/>
            <person name="Saif S."/>
            <person name="Shea T."/>
            <person name="Sisk P."/>
            <person name="Stolte C."/>
            <person name="Sykes S."/>
            <person name="Wortman J."/>
            <person name="Nusbaum C."/>
            <person name="Birren B."/>
        </authorList>
    </citation>
    <scope>NUCLEOTIDE SEQUENCE [LARGE SCALE GENOMIC DNA]</scope>
    <source>
        <strain evidence="2 3">CL02T12C05</strain>
    </source>
</reference>
<feature type="domain" description="Glycosyl transferase family 1" evidence="1">
    <location>
        <begin position="192"/>
        <end position="351"/>
    </location>
</feature>
<sequence length="371" mass="43433">MADCNTSICCIFNIGTHYRYPIYNRMALELGCDFYFGDQLLVPIKKMEYEELKGFRSELHNVFLLSQFYWQTKSIRLIFKPYTHYILVGEPYCLSSWVILLFAKIMRKKTIGWTHGWYGREGCVKKRVKKIFFSLFSRLMVYGEYAITLMEKEGFERSKMFCIANSLDYDNQLIIRNKLEPSTIYSSHFGNSYPVLFYIGRIQKSKKIELVIQVIASLKQQGVNLNFVVVGKDVDGVGLEHEVEKYQLNDHVWIYGPCYDEIRIGEMFYNADICVSPGNVGLTVIHAFTYGCPVITHDNFSFQGPEFEAIIKGKTGDFFVENDVNSLADTIQKWLNQNSYSREDIRQFAYQTIDTKWNLYYQMDVLKRVFL</sequence>